<gene>
    <name evidence="2" type="ORF">CEUSTIGMA_g10955.t1</name>
</gene>
<dbReference type="GO" id="GO:0016491">
    <property type="term" value="F:oxidoreductase activity"/>
    <property type="evidence" value="ECO:0007669"/>
    <property type="project" value="InterPro"/>
</dbReference>
<organism evidence="2 3">
    <name type="scientific">Chlamydomonas eustigma</name>
    <dbReference type="NCBI Taxonomy" id="1157962"/>
    <lineage>
        <taxon>Eukaryota</taxon>
        <taxon>Viridiplantae</taxon>
        <taxon>Chlorophyta</taxon>
        <taxon>core chlorophytes</taxon>
        <taxon>Chlorophyceae</taxon>
        <taxon>CS clade</taxon>
        <taxon>Chlamydomonadales</taxon>
        <taxon>Chlamydomonadaceae</taxon>
        <taxon>Chlamydomonas</taxon>
    </lineage>
</organism>
<dbReference type="EMBL" id="BEGY01000101">
    <property type="protein sequence ID" value="GAX83530.1"/>
    <property type="molecule type" value="Genomic_DNA"/>
</dbReference>
<dbReference type="Gene3D" id="3.50.50.60">
    <property type="entry name" value="FAD/NAD(P)-binding domain"/>
    <property type="match status" value="2"/>
</dbReference>
<name>A0A250XL75_9CHLO</name>
<evidence type="ECO:0008006" key="4">
    <source>
        <dbReference type="Google" id="ProtNLM"/>
    </source>
</evidence>
<dbReference type="AlphaFoldDB" id="A0A250XL75"/>
<evidence type="ECO:0000313" key="3">
    <source>
        <dbReference type="Proteomes" id="UP000232323"/>
    </source>
</evidence>
<reference evidence="2 3" key="1">
    <citation type="submission" date="2017-08" db="EMBL/GenBank/DDBJ databases">
        <title>Acidophilic green algal genome provides insights into adaptation to an acidic environment.</title>
        <authorList>
            <person name="Hirooka S."/>
            <person name="Hirose Y."/>
            <person name="Kanesaki Y."/>
            <person name="Higuchi S."/>
            <person name="Fujiwara T."/>
            <person name="Onuma R."/>
            <person name="Era A."/>
            <person name="Ohbayashi R."/>
            <person name="Uzuka A."/>
            <person name="Nozaki H."/>
            <person name="Yoshikawa H."/>
            <person name="Miyagishima S.Y."/>
        </authorList>
    </citation>
    <scope>NUCLEOTIDE SEQUENCE [LARGE SCALE GENOMIC DNA]</scope>
    <source>
        <strain evidence="2 3">NIES-2499</strain>
    </source>
</reference>
<dbReference type="Proteomes" id="UP000232323">
    <property type="component" value="Unassembled WGS sequence"/>
</dbReference>
<dbReference type="SUPFAM" id="SSF51905">
    <property type="entry name" value="FAD/NAD(P)-binding domain"/>
    <property type="match status" value="1"/>
</dbReference>
<evidence type="ECO:0000256" key="1">
    <source>
        <dbReference type="SAM" id="MobiDB-lite"/>
    </source>
</evidence>
<dbReference type="PANTHER" id="PTHR43734">
    <property type="entry name" value="PHYTOENE DESATURASE"/>
    <property type="match status" value="1"/>
</dbReference>
<accession>A0A250XL75</accession>
<dbReference type="OrthoDB" id="7777654at2759"/>
<evidence type="ECO:0000313" key="2">
    <source>
        <dbReference type="EMBL" id="GAX83530.1"/>
    </source>
</evidence>
<sequence length="479" mass="52270">MPMIRHAILLRSCNVNYKSVASKRTNVLAASKNAVVIGGGIGGIVVAGRLTKSGLSVTLLEKNAEIGGRCQSLLLDVMKKCDNAGASGQASIHGTFRFDTGPSLLLFPEIYRKTFRDLGEKIEDHVQIKRVEPAAYRVFFEGKGHLDMLYDVQHMTHQLELVEEGSGAHYLEWLSSSRLALEVSMSAFITRDFESPMDLVGLVASLIPVLPRLNVMELLGQHQGRLAERFQDPRLQAMFTFQDLYVRDSLKSIVESLGVTIRTGRSVTSIMTSGEEGAVKGVTLEDGSIVEADVVISNRDLPLSYGLLRGGTEKYGQERQAHISGLDFSAGVIAFNWCISRPLPGLLHNVFLSKSFHSSWQRAQSADQLQHCPNFYVHVPSRTDPSAAPPGCESVMVLLPVANLQEINASAAEFKTAQPFHDDLSGSSDDGSHPQNACHNELPSPPVSELYAPLVEAGRQAVLRAFSEAGFVEMMITLP</sequence>
<comment type="caution">
    <text evidence="2">The sequence shown here is derived from an EMBL/GenBank/DDBJ whole genome shotgun (WGS) entry which is preliminary data.</text>
</comment>
<proteinExistence type="predicted"/>
<dbReference type="InterPro" id="IPR036188">
    <property type="entry name" value="FAD/NAD-bd_sf"/>
</dbReference>
<dbReference type="Pfam" id="PF13450">
    <property type="entry name" value="NAD_binding_8"/>
    <property type="match status" value="1"/>
</dbReference>
<dbReference type="STRING" id="1157962.A0A250XL75"/>
<keyword evidence="3" id="KW-1185">Reference proteome</keyword>
<protein>
    <recommendedName>
        <fullName evidence="4">Amine oxidase domain-containing protein</fullName>
    </recommendedName>
</protein>
<dbReference type="PANTHER" id="PTHR43734:SF1">
    <property type="entry name" value="PHYTOENE DESATURASE"/>
    <property type="match status" value="1"/>
</dbReference>
<feature type="region of interest" description="Disordered" evidence="1">
    <location>
        <begin position="419"/>
        <end position="444"/>
    </location>
</feature>